<evidence type="ECO:0000313" key="3">
    <source>
        <dbReference type="Proteomes" id="UP001153678"/>
    </source>
</evidence>
<feature type="transmembrane region" description="Helical" evidence="1">
    <location>
        <begin position="86"/>
        <end position="104"/>
    </location>
</feature>
<gene>
    <name evidence="2" type="ORF">FWILDA_LOCUS12863</name>
</gene>
<name>A0A9W4SZD0_9GLOM</name>
<evidence type="ECO:0000256" key="1">
    <source>
        <dbReference type="SAM" id="Phobius"/>
    </source>
</evidence>
<evidence type="ECO:0000313" key="2">
    <source>
        <dbReference type="EMBL" id="CAI2187014.1"/>
    </source>
</evidence>
<keyword evidence="1" id="KW-0812">Transmembrane</keyword>
<keyword evidence="3" id="KW-1185">Reference proteome</keyword>
<feature type="non-terminal residue" evidence="2">
    <location>
        <position position="105"/>
    </location>
</feature>
<dbReference type="EMBL" id="CAMKVN010004412">
    <property type="protein sequence ID" value="CAI2187014.1"/>
    <property type="molecule type" value="Genomic_DNA"/>
</dbReference>
<dbReference type="Proteomes" id="UP001153678">
    <property type="component" value="Unassembled WGS sequence"/>
</dbReference>
<keyword evidence="1" id="KW-0472">Membrane</keyword>
<protein>
    <submittedName>
        <fullName evidence="2">7036_t:CDS:1</fullName>
    </submittedName>
</protein>
<proteinExistence type="predicted"/>
<dbReference type="AlphaFoldDB" id="A0A9W4SZD0"/>
<keyword evidence="1" id="KW-1133">Transmembrane helix</keyword>
<sequence length="105" mass="12524">DDKQWFSIENRSRFKKLNQSSINDDAIIDCVLMWEPAYYPQNYNIRRERISWARLSQVHRQTCSTIIDDSEFDDSDVSSFLDIETYVGSFFVFIQCIVIMNHLLM</sequence>
<organism evidence="2 3">
    <name type="scientific">Funneliformis geosporum</name>
    <dbReference type="NCBI Taxonomy" id="1117311"/>
    <lineage>
        <taxon>Eukaryota</taxon>
        <taxon>Fungi</taxon>
        <taxon>Fungi incertae sedis</taxon>
        <taxon>Mucoromycota</taxon>
        <taxon>Glomeromycotina</taxon>
        <taxon>Glomeromycetes</taxon>
        <taxon>Glomerales</taxon>
        <taxon>Glomeraceae</taxon>
        <taxon>Funneliformis</taxon>
    </lineage>
</organism>
<accession>A0A9W4SZD0</accession>
<reference evidence="2" key="1">
    <citation type="submission" date="2022-08" db="EMBL/GenBank/DDBJ databases">
        <authorList>
            <person name="Kallberg Y."/>
            <person name="Tangrot J."/>
            <person name="Rosling A."/>
        </authorList>
    </citation>
    <scope>NUCLEOTIDE SEQUENCE</scope>
    <source>
        <strain evidence="2">Wild A</strain>
    </source>
</reference>
<comment type="caution">
    <text evidence="2">The sequence shown here is derived from an EMBL/GenBank/DDBJ whole genome shotgun (WGS) entry which is preliminary data.</text>
</comment>